<dbReference type="GO" id="GO:0006364">
    <property type="term" value="P:rRNA processing"/>
    <property type="evidence" value="ECO:0007669"/>
    <property type="project" value="TreeGrafter"/>
</dbReference>
<dbReference type="InterPro" id="IPR019307">
    <property type="entry name" value="RNA-bd_AU-1/RNase_E/G"/>
</dbReference>
<keyword evidence="4" id="KW-0255">Endonuclease</keyword>
<keyword evidence="5" id="KW-0378">Hydrolase</keyword>
<keyword evidence="2" id="KW-0540">Nuclease</keyword>
<feature type="domain" description="RNA-binding protein AU-1/Ribonuclease E/G" evidence="8">
    <location>
        <begin position="173"/>
        <end position="282"/>
    </location>
</feature>
<dbReference type="Proteomes" id="UP000001868">
    <property type="component" value="Chromosome"/>
</dbReference>
<keyword evidence="10" id="KW-1185">Reference proteome</keyword>
<dbReference type="KEGG" id="pzu:PHZ_c2193"/>
<evidence type="ECO:0000256" key="3">
    <source>
        <dbReference type="ARBA" id="ARBA00022723"/>
    </source>
</evidence>
<dbReference type="HOGENOM" id="CLU_068875_0_0_5"/>
<name>B4RES8_PHEZH</name>
<accession>B4RES8</accession>
<dbReference type="InterPro" id="IPR004659">
    <property type="entry name" value="RNase_E/G"/>
</dbReference>
<evidence type="ECO:0000256" key="2">
    <source>
        <dbReference type="ARBA" id="ARBA00022722"/>
    </source>
</evidence>
<evidence type="ECO:0000313" key="9">
    <source>
        <dbReference type="EMBL" id="ACG78604.1"/>
    </source>
</evidence>
<dbReference type="EMBL" id="CP000747">
    <property type="protein sequence ID" value="ACG78604.1"/>
    <property type="molecule type" value="Genomic_DNA"/>
</dbReference>
<dbReference type="GO" id="GO:0004519">
    <property type="term" value="F:endonuclease activity"/>
    <property type="evidence" value="ECO:0007669"/>
    <property type="project" value="UniProtKB-KW"/>
</dbReference>
<protein>
    <recommendedName>
        <fullName evidence="8">RNA-binding protein AU-1/Ribonuclease E/G domain-containing protein</fullName>
    </recommendedName>
</protein>
<dbReference type="GO" id="GO:0046872">
    <property type="term" value="F:metal ion binding"/>
    <property type="evidence" value="ECO:0007669"/>
    <property type="project" value="UniProtKB-KW"/>
</dbReference>
<dbReference type="GO" id="GO:0005737">
    <property type="term" value="C:cytoplasm"/>
    <property type="evidence" value="ECO:0007669"/>
    <property type="project" value="TreeGrafter"/>
</dbReference>
<dbReference type="AlphaFoldDB" id="B4RES8"/>
<dbReference type="PANTHER" id="PTHR30001">
    <property type="entry name" value="RIBONUCLEASE"/>
    <property type="match status" value="1"/>
</dbReference>
<evidence type="ECO:0000256" key="1">
    <source>
        <dbReference type="ARBA" id="ARBA00001946"/>
    </source>
</evidence>
<dbReference type="eggNOG" id="COG1530">
    <property type="taxonomic scope" value="Bacteria"/>
</dbReference>
<evidence type="ECO:0000313" key="10">
    <source>
        <dbReference type="Proteomes" id="UP000001868"/>
    </source>
</evidence>
<organism evidence="9 10">
    <name type="scientific">Phenylobacterium zucineum (strain HLK1)</name>
    <dbReference type="NCBI Taxonomy" id="450851"/>
    <lineage>
        <taxon>Bacteria</taxon>
        <taxon>Pseudomonadati</taxon>
        <taxon>Pseudomonadota</taxon>
        <taxon>Alphaproteobacteria</taxon>
        <taxon>Caulobacterales</taxon>
        <taxon>Caulobacteraceae</taxon>
        <taxon>Phenylobacterium</taxon>
    </lineage>
</organism>
<gene>
    <name evidence="9" type="ordered locus">PHZ_c2193</name>
</gene>
<evidence type="ECO:0000259" key="8">
    <source>
        <dbReference type="Pfam" id="PF10150"/>
    </source>
</evidence>
<dbReference type="PANTHER" id="PTHR30001:SF1">
    <property type="entry name" value="RIBONUCLEASE E_G-LIKE PROTEIN, CHLOROPLASTIC"/>
    <property type="match status" value="1"/>
</dbReference>
<comment type="cofactor">
    <cofactor evidence="1">
        <name>Mg(2+)</name>
        <dbReference type="ChEBI" id="CHEBI:18420"/>
    </cofactor>
</comment>
<dbReference type="STRING" id="450851.PHZ_c2193"/>
<sequence length="371" mass="39481">MLFGGGRPAALRDREPSDRPRIQAAMSTRVAYLDRGVGETRGVVTLDGRPERLVIRRDGDDGRLLLGARLAARVETVEPALATAFLDLGAGASAILPFKPDARPARGGFVEIEIRSEPRRGKLAIARLIGPAEGPARLLQPAPEPAQYLRAHARDAELVEGREARDMADEAEAQALEVLHPLPGGGALAIEPTRALTAIDVDLGERKGADAKRVTRQANLAALAEAARLLRLKGLGGIVVIDLVGRGHDGNALMTAARAAFGPDNPGVAIGPVGRFGTMEISLPRRQRPTAELLCRDDGALSDRTLAQRLIRELQREGEADRGGRFTGLCSPDVAAGAQPLLVRLAEAMGARFSIAAEAGRPRDRFEVRRA</sequence>
<keyword evidence="3" id="KW-0479">Metal-binding</keyword>
<evidence type="ECO:0000256" key="6">
    <source>
        <dbReference type="ARBA" id="ARBA00022842"/>
    </source>
</evidence>
<keyword evidence="6" id="KW-0460">Magnesium</keyword>
<proteinExistence type="predicted"/>
<dbReference type="Pfam" id="PF10150">
    <property type="entry name" value="RNase_E_G"/>
    <property type="match status" value="1"/>
</dbReference>
<dbReference type="GO" id="GO:0016787">
    <property type="term" value="F:hydrolase activity"/>
    <property type="evidence" value="ECO:0007669"/>
    <property type="project" value="UniProtKB-KW"/>
</dbReference>
<evidence type="ECO:0000256" key="4">
    <source>
        <dbReference type="ARBA" id="ARBA00022759"/>
    </source>
</evidence>
<evidence type="ECO:0000256" key="5">
    <source>
        <dbReference type="ARBA" id="ARBA00022801"/>
    </source>
</evidence>
<keyword evidence="7" id="KW-0694">RNA-binding</keyword>
<reference evidence="9 10" key="1">
    <citation type="journal article" date="2008" name="BMC Genomics">
        <title>Complete genome of Phenylobacterium zucineum - a novel facultative intracellular bacterium isolated from human erythroleukemia cell line K562.</title>
        <authorList>
            <person name="Luo Y."/>
            <person name="Xu X."/>
            <person name="Ding Z."/>
            <person name="Liu Z."/>
            <person name="Zhang B."/>
            <person name="Yan Z."/>
            <person name="Sun J."/>
            <person name="Hu S."/>
            <person name="Hu X."/>
        </authorList>
    </citation>
    <scope>NUCLEOTIDE SEQUENCE [LARGE SCALE GENOMIC DNA]</scope>
    <source>
        <strain evidence="9 10">HLK1</strain>
    </source>
</reference>
<dbReference type="GO" id="GO:0004540">
    <property type="term" value="F:RNA nuclease activity"/>
    <property type="evidence" value="ECO:0007669"/>
    <property type="project" value="InterPro"/>
</dbReference>
<evidence type="ECO:0000256" key="7">
    <source>
        <dbReference type="ARBA" id="ARBA00022884"/>
    </source>
</evidence>
<dbReference type="GO" id="GO:0003723">
    <property type="term" value="F:RNA binding"/>
    <property type="evidence" value="ECO:0007669"/>
    <property type="project" value="UniProtKB-KW"/>
</dbReference>